<evidence type="ECO:0000313" key="1">
    <source>
        <dbReference type="EMBL" id="VVV02211.1"/>
    </source>
</evidence>
<sequence>MIPFKQHPNFHIITGGPGVGKTTLLTELQNRGYPVVPEVARQLIKEQQQANGEALPWKNKELYKQLMFERSVESYVQTEKHRNNRKPVFFDRSFLDTLCYAQLIGSAISEEMQSYAEHWRYHTKVFILPPWQEIYQTDHQRKQDWDEVLLTHTKMKETYNHYGYQTIEVPKTEAKTRADFVLKYTGA</sequence>
<comment type="caution">
    <text evidence="1">The sequence shown here is derived from an EMBL/GenBank/DDBJ whole genome shotgun (WGS) entry which is preliminary data.</text>
</comment>
<gene>
    <name evidence="1" type="ORF">FVB9532_03509</name>
</gene>
<accession>A0AC61YCP9</accession>
<organism evidence="1 2">
    <name type="scientific">Mesonia oceanica</name>
    <dbReference type="NCBI Taxonomy" id="2687242"/>
    <lineage>
        <taxon>Bacteria</taxon>
        <taxon>Pseudomonadati</taxon>
        <taxon>Bacteroidota</taxon>
        <taxon>Flavobacteriia</taxon>
        <taxon>Flavobacteriales</taxon>
        <taxon>Flavobacteriaceae</taxon>
        <taxon>Mesonia</taxon>
    </lineage>
</organism>
<evidence type="ECO:0000313" key="2">
    <source>
        <dbReference type="Proteomes" id="UP000356253"/>
    </source>
</evidence>
<name>A0AC61YCP9_9FLAO</name>
<proteinExistence type="predicted"/>
<dbReference type="EMBL" id="CABVMM010000016">
    <property type="protein sequence ID" value="VVV02211.1"/>
    <property type="molecule type" value="Genomic_DNA"/>
</dbReference>
<protein>
    <submittedName>
        <fullName evidence="1">Uncharacterized protein</fullName>
    </submittedName>
</protein>
<reference evidence="1" key="1">
    <citation type="submission" date="2019-09" db="EMBL/GenBank/DDBJ databases">
        <authorList>
            <person name="Rodrigo-Torres L."/>
            <person name="Arahal R. D."/>
            <person name="Lucena T."/>
        </authorList>
    </citation>
    <scope>NUCLEOTIDE SEQUENCE</scope>
    <source>
        <strain evidence="1">ISS653</strain>
    </source>
</reference>
<dbReference type="Proteomes" id="UP000356253">
    <property type="component" value="Unassembled WGS sequence"/>
</dbReference>
<keyword evidence="2" id="KW-1185">Reference proteome</keyword>